<evidence type="ECO:0000313" key="1">
    <source>
        <dbReference type="EMBL" id="KAE9406846.1"/>
    </source>
</evidence>
<name>A0A6A4I8B7_9AGAR</name>
<dbReference type="Proteomes" id="UP000799118">
    <property type="component" value="Unassembled WGS sequence"/>
</dbReference>
<dbReference type="AlphaFoldDB" id="A0A6A4I8B7"/>
<organism evidence="1 2">
    <name type="scientific">Gymnopus androsaceus JB14</name>
    <dbReference type="NCBI Taxonomy" id="1447944"/>
    <lineage>
        <taxon>Eukaryota</taxon>
        <taxon>Fungi</taxon>
        <taxon>Dikarya</taxon>
        <taxon>Basidiomycota</taxon>
        <taxon>Agaricomycotina</taxon>
        <taxon>Agaricomycetes</taxon>
        <taxon>Agaricomycetidae</taxon>
        <taxon>Agaricales</taxon>
        <taxon>Marasmiineae</taxon>
        <taxon>Omphalotaceae</taxon>
        <taxon>Gymnopus</taxon>
    </lineage>
</organism>
<dbReference type="InterPro" id="IPR013893">
    <property type="entry name" value="RNase_P_Rpp40"/>
</dbReference>
<keyword evidence="2" id="KW-1185">Reference proteome</keyword>
<dbReference type="EMBL" id="ML769399">
    <property type="protein sequence ID" value="KAE9406846.1"/>
    <property type="molecule type" value="Genomic_DNA"/>
</dbReference>
<reference evidence="1" key="1">
    <citation type="journal article" date="2019" name="Environ. Microbiol.">
        <title>Fungal ecological strategies reflected in gene transcription - a case study of two litter decomposers.</title>
        <authorList>
            <person name="Barbi F."/>
            <person name="Kohler A."/>
            <person name="Barry K."/>
            <person name="Baskaran P."/>
            <person name="Daum C."/>
            <person name="Fauchery L."/>
            <person name="Ihrmark K."/>
            <person name="Kuo A."/>
            <person name="LaButti K."/>
            <person name="Lipzen A."/>
            <person name="Morin E."/>
            <person name="Grigoriev I.V."/>
            <person name="Henrissat B."/>
            <person name="Lindahl B."/>
            <person name="Martin F."/>
        </authorList>
    </citation>
    <scope>NUCLEOTIDE SEQUENCE</scope>
    <source>
        <strain evidence="1">JB14</strain>
    </source>
</reference>
<evidence type="ECO:0000313" key="2">
    <source>
        <dbReference type="Proteomes" id="UP000799118"/>
    </source>
</evidence>
<dbReference type="GO" id="GO:0030677">
    <property type="term" value="C:ribonuclease P complex"/>
    <property type="evidence" value="ECO:0007669"/>
    <property type="project" value="InterPro"/>
</dbReference>
<sequence length="96" mass="10973">MDKMMHPHKLKANDRIDPFVAVYEPPSSTRIGNVTHLRWTGFIGPSFVQSLIDLLSTHLTAQSSPTACPEFFSLTSHACTWAPYRTFRLKRRLREG</sequence>
<protein>
    <submittedName>
        <fullName evidence="1">Uncharacterized protein</fullName>
    </submittedName>
</protein>
<accession>A0A6A4I8B7</accession>
<dbReference type="Pfam" id="PF08584">
    <property type="entry name" value="Ribonuc_P_40"/>
    <property type="match status" value="1"/>
</dbReference>
<proteinExistence type="predicted"/>
<dbReference type="OrthoDB" id="63112at2759"/>
<dbReference type="GO" id="GO:0001682">
    <property type="term" value="P:tRNA 5'-leader removal"/>
    <property type="evidence" value="ECO:0007669"/>
    <property type="project" value="InterPro"/>
</dbReference>
<gene>
    <name evidence="1" type="ORF">BT96DRAFT_987111</name>
</gene>